<evidence type="ECO:0000313" key="2">
    <source>
        <dbReference type="EMBL" id="WAL66957.1"/>
    </source>
</evidence>
<protein>
    <submittedName>
        <fullName evidence="2">Dienelactone hydrolase family protein</fullName>
    </submittedName>
</protein>
<dbReference type="Proteomes" id="UP001163203">
    <property type="component" value="Chromosome"/>
</dbReference>
<evidence type="ECO:0000259" key="1">
    <source>
        <dbReference type="Pfam" id="PF01738"/>
    </source>
</evidence>
<accession>A0ABY7B4U5</accession>
<dbReference type="SUPFAM" id="SSF53474">
    <property type="entry name" value="alpha/beta-Hydrolases"/>
    <property type="match status" value="1"/>
</dbReference>
<organism evidence="2 3">
    <name type="scientific">Amycolatopsis cynarae</name>
    <dbReference type="NCBI Taxonomy" id="2995223"/>
    <lineage>
        <taxon>Bacteria</taxon>
        <taxon>Bacillati</taxon>
        <taxon>Actinomycetota</taxon>
        <taxon>Actinomycetes</taxon>
        <taxon>Pseudonocardiales</taxon>
        <taxon>Pseudonocardiaceae</taxon>
        <taxon>Amycolatopsis</taxon>
    </lineage>
</organism>
<feature type="domain" description="Dienelactone hydrolase" evidence="1">
    <location>
        <begin position="21"/>
        <end position="246"/>
    </location>
</feature>
<dbReference type="Gene3D" id="3.40.50.1820">
    <property type="entry name" value="alpha/beta hydrolase"/>
    <property type="match status" value="1"/>
</dbReference>
<keyword evidence="3" id="KW-1185">Reference proteome</keyword>
<dbReference type="PANTHER" id="PTHR46623">
    <property type="entry name" value="CARBOXYMETHYLENEBUTENOLIDASE-RELATED"/>
    <property type="match status" value="1"/>
</dbReference>
<dbReference type="EMBL" id="CP113836">
    <property type="protein sequence ID" value="WAL66957.1"/>
    <property type="molecule type" value="Genomic_DNA"/>
</dbReference>
<evidence type="ECO:0000313" key="3">
    <source>
        <dbReference type="Proteomes" id="UP001163203"/>
    </source>
</evidence>
<dbReference type="InterPro" id="IPR051049">
    <property type="entry name" value="Dienelactone_hydrolase-like"/>
</dbReference>
<gene>
    <name evidence="2" type="ORF">ORV05_03930</name>
</gene>
<keyword evidence="2" id="KW-0378">Hydrolase</keyword>
<dbReference type="InterPro" id="IPR002925">
    <property type="entry name" value="Dienelactn_hydro"/>
</dbReference>
<proteinExistence type="predicted"/>
<dbReference type="PANTHER" id="PTHR46623:SF6">
    <property type="entry name" value="ALPHA_BETA-HYDROLASES SUPERFAMILY PROTEIN"/>
    <property type="match status" value="1"/>
</dbReference>
<sequence length="248" mass="26855">MTEIVREKIEIAVADAASPTMGAYLARPAEPGGHPGVLVGFELFGLTSYVRDIADRVAAEGYVAIAPDFYHRTAPGVELDSTEEGRQRGFTLLDTVTREGALADLEAARKALTDHGATGKAGMIGLSFGGHLAYFAATRLDLAAVAVFYGGWLTTTDIPLSRPEPTVTLTGDITGRVLYLVGDTDHAVPAEHYSEIESHLAEAGVRHEVVVYPDTPHGFFCHVRDTYREGPAEDAWRRTRELFATELR</sequence>
<dbReference type="RefSeq" id="WP_268757082.1">
    <property type="nucleotide sequence ID" value="NZ_CP113836.1"/>
</dbReference>
<dbReference type="InterPro" id="IPR029058">
    <property type="entry name" value="AB_hydrolase_fold"/>
</dbReference>
<reference evidence="2" key="1">
    <citation type="submission" date="2022-11" db="EMBL/GenBank/DDBJ databases">
        <authorList>
            <person name="Mo P."/>
        </authorList>
    </citation>
    <scope>NUCLEOTIDE SEQUENCE</scope>
    <source>
        <strain evidence="2">HUAS 11-8</strain>
    </source>
</reference>
<dbReference type="Pfam" id="PF01738">
    <property type="entry name" value="DLH"/>
    <property type="match status" value="1"/>
</dbReference>
<name>A0ABY7B4U5_9PSEU</name>
<dbReference type="GO" id="GO:0016787">
    <property type="term" value="F:hydrolase activity"/>
    <property type="evidence" value="ECO:0007669"/>
    <property type="project" value="UniProtKB-KW"/>
</dbReference>